<accession>A0ABD5E3L1</accession>
<feature type="transmembrane region" description="Helical" evidence="8">
    <location>
        <begin position="95"/>
        <end position="113"/>
    </location>
</feature>
<keyword evidence="5 8" id="KW-0812">Transmembrane</keyword>
<keyword evidence="4" id="KW-1003">Cell membrane</keyword>
<comment type="similarity">
    <text evidence="2">Belongs to the tellurite-resistance/dicarboxylate transporter (TDT) family.</text>
</comment>
<evidence type="ECO:0000313" key="9">
    <source>
        <dbReference type="EMBL" id="MDT0416031.1"/>
    </source>
</evidence>
<keyword evidence="6 8" id="KW-1133">Transmembrane helix</keyword>
<feature type="transmembrane region" description="Helical" evidence="8">
    <location>
        <begin position="234"/>
        <end position="256"/>
    </location>
</feature>
<feature type="transmembrane region" description="Helical" evidence="8">
    <location>
        <begin position="133"/>
        <end position="155"/>
    </location>
</feature>
<evidence type="ECO:0000256" key="5">
    <source>
        <dbReference type="ARBA" id="ARBA00022692"/>
    </source>
</evidence>
<dbReference type="RefSeq" id="WP_093817359.1">
    <property type="nucleotide sequence ID" value="NZ_JAVRER010000012.1"/>
</dbReference>
<evidence type="ECO:0000256" key="7">
    <source>
        <dbReference type="ARBA" id="ARBA00023136"/>
    </source>
</evidence>
<evidence type="ECO:0000256" key="8">
    <source>
        <dbReference type="SAM" id="Phobius"/>
    </source>
</evidence>
<proteinExistence type="inferred from homology"/>
<dbReference type="AlphaFoldDB" id="A0ABD5E3L1"/>
<keyword evidence="3" id="KW-0813">Transport</keyword>
<sequence>MSLPSLAVAPSPAASAPAPVSRLRGFGPNHYAAVMGTAMLATAGSGLPQHVGGLRGLCTALWALAALALLAVLVARGAHWAHHRDQARAHLRSPAVAPFYGCLAMAFLALSAATQRVGPDVLGRGAALRLAEVLFAIGAVLAVVVAAGIPVLMIVHARARFADVSPVWLLPLVAPMVAASVGPGLVAELPAGQARETLVYACLALFGTSLLAVLVVLPLVGARLLTGGGWPTRLAPSLFLVLGPLGQSTTATGAIAEAARGVLPDGTAEGLRVFSIVYGVPVMGFALLWLLIAAALVARALAQGLRPSSTWWAFTFPVGTCVTGPTQLAAHTGLAAYRWLAAAVYVFLLFAWCAAAFGAVRELGARPAAAA</sequence>
<dbReference type="GO" id="GO:0005886">
    <property type="term" value="C:plasma membrane"/>
    <property type="evidence" value="ECO:0007669"/>
    <property type="project" value="UniProtKB-SubCell"/>
</dbReference>
<feature type="transmembrane region" description="Helical" evidence="8">
    <location>
        <begin position="310"/>
        <end position="330"/>
    </location>
</feature>
<evidence type="ECO:0000256" key="6">
    <source>
        <dbReference type="ARBA" id="ARBA00022989"/>
    </source>
</evidence>
<evidence type="ECO:0000256" key="1">
    <source>
        <dbReference type="ARBA" id="ARBA00004651"/>
    </source>
</evidence>
<evidence type="ECO:0000256" key="2">
    <source>
        <dbReference type="ARBA" id="ARBA00008566"/>
    </source>
</evidence>
<feature type="transmembrane region" description="Helical" evidence="8">
    <location>
        <begin position="167"/>
        <end position="186"/>
    </location>
</feature>
<dbReference type="Proteomes" id="UP001183607">
    <property type="component" value="Unassembled WGS sequence"/>
</dbReference>
<feature type="transmembrane region" description="Helical" evidence="8">
    <location>
        <begin position="198"/>
        <end position="222"/>
    </location>
</feature>
<dbReference type="EMBL" id="JAVRER010000012">
    <property type="protein sequence ID" value="MDT0416031.1"/>
    <property type="molecule type" value="Genomic_DNA"/>
</dbReference>
<reference evidence="10" key="1">
    <citation type="submission" date="2023-07" db="EMBL/GenBank/DDBJ databases">
        <title>30 novel species of actinomycetes from the DSMZ collection.</title>
        <authorList>
            <person name="Nouioui I."/>
        </authorList>
    </citation>
    <scope>NUCLEOTIDE SEQUENCE [LARGE SCALE GENOMIC DNA]</scope>
    <source>
        <strain evidence="10">DSM 41982</strain>
    </source>
</reference>
<dbReference type="Gene3D" id="1.50.10.150">
    <property type="entry name" value="Voltage-dependent anion channel"/>
    <property type="match status" value="1"/>
</dbReference>
<feature type="transmembrane region" description="Helical" evidence="8">
    <location>
        <begin position="336"/>
        <end position="360"/>
    </location>
</feature>
<evidence type="ECO:0000256" key="3">
    <source>
        <dbReference type="ARBA" id="ARBA00022448"/>
    </source>
</evidence>
<comment type="caution">
    <text evidence="9">The sequence shown here is derived from an EMBL/GenBank/DDBJ whole genome shotgun (WGS) entry which is preliminary data.</text>
</comment>
<dbReference type="InterPro" id="IPR004695">
    <property type="entry name" value="SLAC1/Mae1/Ssu1/TehA"/>
</dbReference>
<comment type="subcellular location">
    <subcellularLocation>
        <location evidence="1">Cell membrane</location>
        <topology evidence="1">Multi-pass membrane protein</topology>
    </subcellularLocation>
</comment>
<dbReference type="CDD" id="cd09320">
    <property type="entry name" value="TDT_like_2"/>
    <property type="match status" value="1"/>
</dbReference>
<dbReference type="PANTHER" id="PTHR31686">
    <property type="match status" value="1"/>
</dbReference>
<name>A0ABD5E3L1_9ACTN</name>
<feature type="transmembrane region" description="Helical" evidence="8">
    <location>
        <begin position="276"/>
        <end position="298"/>
    </location>
</feature>
<feature type="transmembrane region" description="Helical" evidence="8">
    <location>
        <begin position="54"/>
        <end position="75"/>
    </location>
</feature>
<dbReference type="InterPro" id="IPR051629">
    <property type="entry name" value="Sulfite_efflux_TDT"/>
</dbReference>
<keyword evidence="7 8" id="KW-0472">Membrane</keyword>
<dbReference type="InterPro" id="IPR038665">
    <property type="entry name" value="Voltage-dep_anion_channel_sf"/>
</dbReference>
<dbReference type="PANTHER" id="PTHR31686:SF1">
    <property type="entry name" value="SULFITE EFFLUX PUMP SSU1"/>
    <property type="match status" value="1"/>
</dbReference>
<protein>
    <submittedName>
        <fullName evidence="9">TDT family transporter</fullName>
    </submittedName>
</protein>
<gene>
    <name evidence="9" type="ORF">RM574_11060</name>
</gene>
<dbReference type="Pfam" id="PF03595">
    <property type="entry name" value="SLAC1"/>
    <property type="match status" value="1"/>
</dbReference>
<evidence type="ECO:0000313" key="10">
    <source>
        <dbReference type="Proteomes" id="UP001183607"/>
    </source>
</evidence>
<organism evidence="9 10">
    <name type="scientific">Streptomyces evansiae</name>
    <dbReference type="NCBI Taxonomy" id="3075535"/>
    <lineage>
        <taxon>Bacteria</taxon>
        <taxon>Bacillati</taxon>
        <taxon>Actinomycetota</taxon>
        <taxon>Actinomycetes</taxon>
        <taxon>Kitasatosporales</taxon>
        <taxon>Streptomycetaceae</taxon>
        <taxon>Streptomyces</taxon>
    </lineage>
</organism>
<evidence type="ECO:0000256" key="4">
    <source>
        <dbReference type="ARBA" id="ARBA00022475"/>
    </source>
</evidence>